<dbReference type="PANTHER" id="PTHR12589:SF7">
    <property type="entry name" value="6-PYRUVOYL TETRAHYDROBIOPTERIN SYNTHASE"/>
    <property type="match status" value="1"/>
</dbReference>
<evidence type="ECO:0000313" key="9">
    <source>
        <dbReference type="EMBL" id="MBE9668530.1"/>
    </source>
</evidence>
<dbReference type="Pfam" id="PF01242">
    <property type="entry name" value="PTPS"/>
    <property type="match status" value="1"/>
</dbReference>
<dbReference type="Gene3D" id="3.30.479.10">
    <property type="entry name" value="6-pyruvoyl tetrahydropterin synthase/QueD"/>
    <property type="match status" value="1"/>
</dbReference>
<comment type="catalytic activity">
    <reaction evidence="7 8">
        <text>7,8-dihydroneopterin 3'-triphosphate + H2O = 6-carboxy-5,6,7,8-tetrahydropterin + triphosphate + acetaldehyde + 2 H(+)</text>
        <dbReference type="Rhea" id="RHEA:27966"/>
        <dbReference type="ChEBI" id="CHEBI:15343"/>
        <dbReference type="ChEBI" id="CHEBI:15377"/>
        <dbReference type="ChEBI" id="CHEBI:15378"/>
        <dbReference type="ChEBI" id="CHEBI:18036"/>
        <dbReference type="ChEBI" id="CHEBI:58462"/>
        <dbReference type="ChEBI" id="CHEBI:61032"/>
        <dbReference type="EC" id="4.1.2.50"/>
    </reaction>
</comment>
<keyword evidence="10" id="KW-1185">Reference proteome</keyword>
<dbReference type="PIRSF" id="PIRSF006113">
    <property type="entry name" value="PTP_synth"/>
    <property type="match status" value="1"/>
</dbReference>
<evidence type="ECO:0000256" key="4">
    <source>
        <dbReference type="ARBA" id="ARBA00022723"/>
    </source>
</evidence>
<gene>
    <name evidence="9" type="primary">queD</name>
    <name evidence="9" type="ORF">IRJ18_19325</name>
</gene>
<evidence type="ECO:0000256" key="1">
    <source>
        <dbReference type="ARBA" id="ARBA00005061"/>
    </source>
</evidence>
<evidence type="ECO:0000256" key="8">
    <source>
        <dbReference type="PIRNR" id="PIRNR006113"/>
    </source>
</evidence>
<keyword evidence="8" id="KW-0671">Queuosine biosynthesis</keyword>
<keyword evidence="5 8" id="KW-0862">Zinc</keyword>
<evidence type="ECO:0000256" key="5">
    <source>
        <dbReference type="ARBA" id="ARBA00022833"/>
    </source>
</evidence>
<dbReference type="Proteomes" id="UP000632774">
    <property type="component" value="Unassembled WGS sequence"/>
</dbReference>
<comment type="caution">
    <text evidence="9">The sequence shown here is derived from an EMBL/GenBank/DDBJ whole genome shotgun (WGS) entry which is preliminary data.</text>
</comment>
<evidence type="ECO:0000313" key="10">
    <source>
        <dbReference type="Proteomes" id="UP000632774"/>
    </source>
</evidence>
<dbReference type="InterPro" id="IPR038418">
    <property type="entry name" value="6-PTP_synth/QueD_sf"/>
</dbReference>
<dbReference type="RefSeq" id="WP_194107928.1">
    <property type="nucleotide sequence ID" value="NZ_JADFFM010000002.1"/>
</dbReference>
<accession>A0ABR9XND6</accession>
<protein>
    <recommendedName>
        <fullName evidence="3 8">6-carboxy-5,6,7,8-tetrahydropterin synthase</fullName>
        <ecNumber evidence="8">4.-.-.-</ecNumber>
    </recommendedName>
</protein>
<keyword evidence="6 8" id="KW-0456">Lyase</keyword>
<evidence type="ECO:0000256" key="3">
    <source>
        <dbReference type="ARBA" id="ARBA00018141"/>
    </source>
</evidence>
<dbReference type="PANTHER" id="PTHR12589">
    <property type="entry name" value="PYRUVOYL TETRAHYDROBIOPTERIN SYNTHASE"/>
    <property type="match status" value="1"/>
</dbReference>
<name>A0ABR9XND6_9SPHI</name>
<proteinExistence type="inferred from homology"/>
<keyword evidence="4 8" id="KW-0479">Metal-binding</keyword>
<comment type="cofactor">
    <cofactor evidence="8">
        <name>Zn(2+)</name>
        <dbReference type="ChEBI" id="CHEBI:29105"/>
    </cofactor>
    <text evidence="8">Binds 1 zinc ion per subunit.</text>
</comment>
<comment type="pathway">
    <text evidence="1 8">Purine metabolism; 7-cyano-7-deazaguanine biosynthesis.</text>
</comment>
<evidence type="ECO:0000256" key="2">
    <source>
        <dbReference type="ARBA" id="ARBA00008900"/>
    </source>
</evidence>
<dbReference type="InterPro" id="IPR007115">
    <property type="entry name" value="6-PTP_synth/QueD"/>
</dbReference>
<evidence type="ECO:0000256" key="7">
    <source>
        <dbReference type="ARBA" id="ARBA00048807"/>
    </source>
</evidence>
<reference evidence="9 10" key="1">
    <citation type="submission" date="2020-10" db="EMBL/GenBank/DDBJ databases">
        <title>Mucilaginibacter mali sp. nov., isolated from rhizosphere soil of apple orchard.</title>
        <authorList>
            <person name="Lee J.-S."/>
            <person name="Kim H.S."/>
            <person name="Kim J.-S."/>
        </authorList>
    </citation>
    <scope>NUCLEOTIDE SEQUENCE [LARGE SCALE GENOMIC DNA]</scope>
    <source>
        <strain evidence="9 10">KCTC 23157</strain>
    </source>
</reference>
<sequence length="120" mass="13737">MTIYKQFTFDAAHFLPDVPEGHRCRQVHGHTYYLTIYVTGTVSTEEGWVIDFKDLKAVVKPLVDQLDHTMLNKIEGLQNPTAENVARWFWQGIQSEIPGLSRIELKETPTSGVIYEGEDQ</sequence>
<evidence type="ECO:0000256" key="6">
    <source>
        <dbReference type="ARBA" id="ARBA00023239"/>
    </source>
</evidence>
<dbReference type="EMBL" id="JADFFM010000002">
    <property type="protein sequence ID" value="MBE9668530.1"/>
    <property type="molecule type" value="Genomic_DNA"/>
</dbReference>
<dbReference type="EC" id="4.-.-.-" evidence="8"/>
<dbReference type="SUPFAM" id="SSF55620">
    <property type="entry name" value="Tetrahydrobiopterin biosynthesis enzymes-like"/>
    <property type="match status" value="1"/>
</dbReference>
<comment type="similarity">
    <text evidence="2 8">Belongs to the PTPS family. QueD subfamily.</text>
</comment>
<dbReference type="NCBIfam" id="TIGR03367">
    <property type="entry name" value="queuosine_QueD"/>
    <property type="match status" value="1"/>
</dbReference>
<organism evidence="9 10">
    <name type="scientific">Mucilaginibacter boryungensis</name>
    <dbReference type="NCBI Taxonomy" id="768480"/>
    <lineage>
        <taxon>Bacteria</taxon>
        <taxon>Pseudomonadati</taxon>
        <taxon>Bacteroidota</taxon>
        <taxon>Sphingobacteriia</taxon>
        <taxon>Sphingobacteriales</taxon>
        <taxon>Sphingobacteriaceae</taxon>
        <taxon>Mucilaginibacter</taxon>
    </lineage>
</organism>